<evidence type="ECO:0000256" key="1">
    <source>
        <dbReference type="SAM" id="MobiDB-lite"/>
    </source>
</evidence>
<gene>
    <name evidence="2" type="ORF">FA13DRAFT_1775810</name>
</gene>
<sequence>MISLVFPLELWLNILPRACQDGGTADMSLSSASQELRFISKPYRYQSVQIKGWRQLLLFEERFSQLPEDERRIANLFVDLESVFEAGYPGAPVWAPEDSDPDDASYVPSDGEDEDFAYLSNMHGSQRACGEEDRRAEGSGTEDEPESCDTEDELVFTSPSISEHLELEDDSQFFHLCKAGSTFEDLQKDVNPQSIQAEGFAYAALHRILEACSGSLEVLTLCWNPANGFKGEELFPALPLLRSLAVWRTGIRRRREPLSWRTSGGFNGPWAFRFPSDRFPSLQRLELNRPFDSAWWEPISLGVVYISGPCTVVSSLPGTVRRTRICCDCLPNGCNQHPDSFDLIRMDSIDFKREWVDQVLRCSIIPGFEPGKVPVMVIAWVEGSSGYHDAVLITDDLGCIRLWDHVHQLEPQGIYSKRSFELYNPSDKRWLPVSWWQTSGPITSAGTAILLRSAVISMMQHFACFEPMAYPMSTAHQPRQ</sequence>
<evidence type="ECO:0000313" key="2">
    <source>
        <dbReference type="EMBL" id="TEB28870.1"/>
    </source>
</evidence>
<feature type="region of interest" description="Disordered" evidence="1">
    <location>
        <begin position="124"/>
        <end position="148"/>
    </location>
</feature>
<feature type="region of interest" description="Disordered" evidence="1">
    <location>
        <begin position="92"/>
        <end position="112"/>
    </location>
</feature>
<evidence type="ECO:0000313" key="3">
    <source>
        <dbReference type="Proteomes" id="UP000298030"/>
    </source>
</evidence>
<accession>A0A4Y7T426</accession>
<organism evidence="2 3">
    <name type="scientific">Coprinellus micaceus</name>
    <name type="common">Glistening ink-cap mushroom</name>
    <name type="synonym">Coprinus micaceus</name>
    <dbReference type="NCBI Taxonomy" id="71717"/>
    <lineage>
        <taxon>Eukaryota</taxon>
        <taxon>Fungi</taxon>
        <taxon>Dikarya</taxon>
        <taxon>Basidiomycota</taxon>
        <taxon>Agaricomycotina</taxon>
        <taxon>Agaricomycetes</taxon>
        <taxon>Agaricomycetidae</taxon>
        <taxon>Agaricales</taxon>
        <taxon>Agaricineae</taxon>
        <taxon>Psathyrellaceae</taxon>
        <taxon>Coprinellus</taxon>
    </lineage>
</organism>
<protein>
    <submittedName>
        <fullName evidence="2">Uncharacterized protein</fullName>
    </submittedName>
</protein>
<dbReference type="AlphaFoldDB" id="A0A4Y7T426"/>
<dbReference type="EMBL" id="QPFP01000030">
    <property type="protein sequence ID" value="TEB28870.1"/>
    <property type="molecule type" value="Genomic_DNA"/>
</dbReference>
<keyword evidence="3" id="KW-1185">Reference proteome</keyword>
<proteinExistence type="predicted"/>
<dbReference type="Proteomes" id="UP000298030">
    <property type="component" value="Unassembled WGS sequence"/>
</dbReference>
<comment type="caution">
    <text evidence="2">The sequence shown here is derived from an EMBL/GenBank/DDBJ whole genome shotgun (WGS) entry which is preliminary data.</text>
</comment>
<reference evidence="2 3" key="1">
    <citation type="journal article" date="2019" name="Nat. Ecol. Evol.">
        <title>Megaphylogeny resolves global patterns of mushroom evolution.</title>
        <authorList>
            <person name="Varga T."/>
            <person name="Krizsan K."/>
            <person name="Foldi C."/>
            <person name="Dima B."/>
            <person name="Sanchez-Garcia M."/>
            <person name="Sanchez-Ramirez S."/>
            <person name="Szollosi G.J."/>
            <person name="Szarkandi J.G."/>
            <person name="Papp V."/>
            <person name="Albert L."/>
            <person name="Andreopoulos W."/>
            <person name="Angelini C."/>
            <person name="Antonin V."/>
            <person name="Barry K.W."/>
            <person name="Bougher N.L."/>
            <person name="Buchanan P."/>
            <person name="Buyck B."/>
            <person name="Bense V."/>
            <person name="Catcheside P."/>
            <person name="Chovatia M."/>
            <person name="Cooper J."/>
            <person name="Damon W."/>
            <person name="Desjardin D."/>
            <person name="Finy P."/>
            <person name="Geml J."/>
            <person name="Haridas S."/>
            <person name="Hughes K."/>
            <person name="Justo A."/>
            <person name="Karasinski D."/>
            <person name="Kautmanova I."/>
            <person name="Kiss B."/>
            <person name="Kocsube S."/>
            <person name="Kotiranta H."/>
            <person name="LaButti K.M."/>
            <person name="Lechner B.E."/>
            <person name="Liimatainen K."/>
            <person name="Lipzen A."/>
            <person name="Lukacs Z."/>
            <person name="Mihaltcheva S."/>
            <person name="Morgado L.N."/>
            <person name="Niskanen T."/>
            <person name="Noordeloos M.E."/>
            <person name="Ohm R.A."/>
            <person name="Ortiz-Santana B."/>
            <person name="Ovrebo C."/>
            <person name="Racz N."/>
            <person name="Riley R."/>
            <person name="Savchenko A."/>
            <person name="Shiryaev A."/>
            <person name="Soop K."/>
            <person name="Spirin V."/>
            <person name="Szebenyi C."/>
            <person name="Tomsovsky M."/>
            <person name="Tulloss R.E."/>
            <person name="Uehling J."/>
            <person name="Grigoriev I.V."/>
            <person name="Vagvolgyi C."/>
            <person name="Papp T."/>
            <person name="Martin F.M."/>
            <person name="Miettinen O."/>
            <person name="Hibbett D.S."/>
            <person name="Nagy L.G."/>
        </authorList>
    </citation>
    <scope>NUCLEOTIDE SEQUENCE [LARGE SCALE GENOMIC DNA]</scope>
    <source>
        <strain evidence="2 3">FP101781</strain>
    </source>
</reference>
<dbReference type="OrthoDB" id="2748701at2759"/>
<name>A0A4Y7T426_COPMI</name>